<dbReference type="AlphaFoldDB" id="A0A9P1GNA6"/>
<feature type="transmembrane region" description="Helical" evidence="1">
    <location>
        <begin position="21"/>
        <end position="42"/>
    </location>
</feature>
<accession>A0A9P1GNA6</accession>
<feature type="transmembrane region" description="Helical" evidence="1">
    <location>
        <begin position="82"/>
        <end position="102"/>
    </location>
</feature>
<keyword evidence="5" id="KW-1185">Reference proteome</keyword>
<name>A0A9P1GNA6_9DINO</name>
<evidence type="ECO:0000313" key="2">
    <source>
        <dbReference type="EMBL" id="CAI4017957.1"/>
    </source>
</evidence>
<evidence type="ECO:0000313" key="5">
    <source>
        <dbReference type="Proteomes" id="UP001152797"/>
    </source>
</evidence>
<dbReference type="EMBL" id="CAMXCT030006666">
    <property type="protein sequence ID" value="CAL4805269.1"/>
    <property type="molecule type" value="Genomic_DNA"/>
</dbReference>
<dbReference type="EMBL" id="CAMXCT020006666">
    <property type="protein sequence ID" value="CAL1171332.1"/>
    <property type="molecule type" value="Genomic_DNA"/>
</dbReference>
<keyword evidence="1" id="KW-0472">Membrane</keyword>
<comment type="caution">
    <text evidence="2">The sequence shown here is derived from an EMBL/GenBank/DDBJ whole genome shotgun (WGS) entry which is preliminary data.</text>
</comment>
<keyword evidence="1" id="KW-0812">Transmembrane</keyword>
<evidence type="ECO:0000256" key="1">
    <source>
        <dbReference type="SAM" id="Phobius"/>
    </source>
</evidence>
<dbReference type="Gene3D" id="1.50.10.150">
    <property type="entry name" value="Voltage-dependent anion channel"/>
    <property type="match status" value="1"/>
</dbReference>
<proteinExistence type="predicted"/>
<feature type="transmembrane region" description="Helical" evidence="1">
    <location>
        <begin position="114"/>
        <end position="139"/>
    </location>
</feature>
<keyword evidence="1" id="KW-1133">Transmembrane helix</keyword>
<sequence>MILQPCGGLFLWSQRRSVTPNAGMATFMAPASFFTVVHLSIGKPGGDLVGLAIFADSTISFWMTLVLLWLRRSLWATSFHPSFVSFTFPLASTATAALLAQVHLPSVSSPMLEIYGKVLLYVSTMVILAVQLRFVYFLVELRQKQK</sequence>
<gene>
    <name evidence="2" type="ORF">C1SCF055_LOCUS42561</name>
</gene>
<evidence type="ECO:0000313" key="3">
    <source>
        <dbReference type="EMBL" id="CAL1171332.1"/>
    </source>
</evidence>
<dbReference type="EMBL" id="CAMXCT010006666">
    <property type="protein sequence ID" value="CAI4017957.1"/>
    <property type="molecule type" value="Genomic_DNA"/>
</dbReference>
<dbReference type="InterPro" id="IPR038665">
    <property type="entry name" value="Voltage-dep_anion_channel_sf"/>
</dbReference>
<dbReference type="Proteomes" id="UP001152797">
    <property type="component" value="Unassembled WGS sequence"/>
</dbReference>
<feature type="transmembrane region" description="Helical" evidence="1">
    <location>
        <begin position="48"/>
        <end position="70"/>
    </location>
</feature>
<organism evidence="2">
    <name type="scientific">Cladocopium goreaui</name>
    <dbReference type="NCBI Taxonomy" id="2562237"/>
    <lineage>
        <taxon>Eukaryota</taxon>
        <taxon>Sar</taxon>
        <taxon>Alveolata</taxon>
        <taxon>Dinophyceae</taxon>
        <taxon>Suessiales</taxon>
        <taxon>Symbiodiniaceae</taxon>
        <taxon>Cladocopium</taxon>
    </lineage>
</organism>
<dbReference type="OrthoDB" id="447480at2759"/>
<reference evidence="3" key="2">
    <citation type="submission" date="2024-04" db="EMBL/GenBank/DDBJ databases">
        <authorList>
            <person name="Chen Y."/>
            <person name="Shah S."/>
            <person name="Dougan E. K."/>
            <person name="Thang M."/>
            <person name="Chan C."/>
        </authorList>
    </citation>
    <scope>NUCLEOTIDE SEQUENCE [LARGE SCALE GENOMIC DNA]</scope>
</reference>
<protein>
    <submittedName>
        <fullName evidence="4">E3 ubiquitin-protein ligase HACE1</fullName>
    </submittedName>
</protein>
<reference evidence="2" key="1">
    <citation type="submission" date="2022-10" db="EMBL/GenBank/DDBJ databases">
        <authorList>
            <person name="Chen Y."/>
            <person name="Dougan E. K."/>
            <person name="Chan C."/>
            <person name="Rhodes N."/>
            <person name="Thang M."/>
        </authorList>
    </citation>
    <scope>NUCLEOTIDE SEQUENCE</scope>
</reference>
<evidence type="ECO:0000313" key="4">
    <source>
        <dbReference type="EMBL" id="CAL4805269.1"/>
    </source>
</evidence>